<dbReference type="Proteomes" id="UP000502657">
    <property type="component" value="Plasmid pAeme5"/>
</dbReference>
<feature type="domain" description="Ig-like" evidence="3">
    <location>
        <begin position="566"/>
        <end position="715"/>
    </location>
</feature>
<keyword evidence="5" id="KW-0614">Plasmid</keyword>
<keyword evidence="1" id="KW-0732">Signal</keyword>
<organism evidence="5 6">
    <name type="scientific">Aeromonas media</name>
    <dbReference type="NCBI Taxonomy" id="651"/>
    <lineage>
        <taxon>Bacteria</taxon>
        <taxon>Pseudomonadati</taxon>
        <taxon>Pseudomonadota</taxon>
        <taxon>Gammaproteobacteria</taxon>
        <taxon>Aeromonadales</taxon>
        <taxon>Aeromonadaceae</taxon>
        <taxon>Aeromonas</taxon>
    </lineage>
</organism>
<feature type="domain" description="Ig-like" evidence="2">
    <location>
        <begin position="167"/>
        <end position="259"/>
    </location>
</feature>
<evidence type="ECO:0000313" key="6">
    <source>
        <dbReference type="Proteomes" id="UP000502657"/>
    </source>
</evidence>
<evidence type="ECO:0000259" key="4">
    <source>
        <dbReference type="Pfam" id="PF13752"/>
    </source>
</evidence>
<proteinExistence type="predicted"/>
<dbReference type="InterPro" id="IPR022038">
    <property type="entry name" value="Ig-like_bact"/>
</dbReference>
<keyword evidence="6" id="KW-1185">Reference proteome</keyword>
<evidence type="ECO:0000259" key="3">
    <source>
        <dbReference type="Pfam" id="PF13750"/>
    </source>
</evidence>
<sequence>MEMKNLPWAVLVALGLSAPVSAQVYEMSYTDTNGAMVVKGPSISWHNPDSLVVVTTIAGLDRKVKLELLKGTTVIQTQTSGIINVANRIRASDNNEFYGVKFNFTKPSDGNYILRSTVYSINNVQVSVNDYAFNVDTIAPDMGEISWGMNYGGGNAPDGIPRWSLTEAKFIKVAGLTDTNSGVGKVTYESRYLSGPKAGTVATSGDASYFPASAEGQVGTGGQNSVTAAHFPSNVAEKMQFTFYGYDKAGNRSQKDQVFYAHTSCGEAPVAVAFEDPTYTGNYLGQSVFTGFRPLASGSVITKNPMKVIYRISKAQYRKLPEGAIYGGYPTGIKDHGLKHTDDSYAYVMLEGTLGQDRVINWPNFGWTNGMTWRCHQLNVPGVTFSDGTLPPKWKSTQPYIEGIGWVGTTAVSSDLLDLPLSTTISRVRVSAEQRSYPQRLDSFGTSCTIPAGQTSCEMSVEVPYNTANTVGVYHQRPELYNADAPGMRVSTSYTWQWDAQPPTVDDLVWHKTAEKEVKFTATDLSSGAIWGRVKVTQGWLDIQQGGESVRTYAAKSIVGQGDAVEVTVSYSGLADGVYDFFGQVEDGFKNRARKLLFTYTNDNTPPNVTFKHKGGSVPASINNIKDLRVTISDNLDPNATVTRMTLVGGPINDALDLGFSKLSDGWQPEVPRMFPTLDAGQEYTLSVSTTDAQGNTATVNQVFSLSPQNMVRHEGITVLATSQSLLDSNDKPLGKISFKGALTDGGSQSRGPQAGYFTLRRDSSFAVMFNGTKVAPGETKDVVIPLDATGSVTLPVWPADTGAKGKASYMLDIPQLIAN</sequence>
<evidence type="ECO:0000259" key="2">
    <source>
        <dbReference type="Pfam" id="PF12245"/>
    </source>
</evidence>
<protein>
    <submittedName>
        <fullName evidence="5">DUF4165 domain-containing protein</fullName>
    </submittedName>
</protein>
<evidence type="ECO:0000256" key="1">
    <source>
        <dbReference type="SAM" id="SignalP"/>
    </source>
</evidence>
<feature type="domain" description="DUF4165" evidence="4">
    <location>
        <begin position="22"/>
        <end position="137"/>
    </location>
</feature>
<dbReference type="RefSeq" id="WP_171270107.1">
    <property type="nucleotide sequence ID" value="NZ_CP038446.1"/>
</dbReference>
<name>A0ABX6P0D9_AERME</name>
<evidence type="ECO:0000313" key="5">
    <source>
        <dbReference type="EMBL" id="QJT41337.1"/>
    </source>
</evidence>
<gene>
    <name evidence="5" type="ORF">E4188_22840</name>
</gene>
<feature type="signal peptide" evidence="1">
    <location>
        <begin position="1"/>
        <end position="22"/>
    </location>
</feature>
<feature type="chain" id="PRO_5046955758" evidence="1">
    <location>
        <begin position="23"/>
        <end position="820"/>
    </location>
</feature>
<dbReference type="Pfam" id="PF12245">
    <property type="entry name" value="Big_3_2"/>
    <property type="match status" value="1"/>
</dbReference>
<dbReference type="Pfam" id="PF13750">
    <property type="entry name" value="Big_3_3"/>
    <property type="match status" value="1"/>
</dbReference>
<dbReference type="InterPro" id="IPR025429">
    <property type="entry name" value="DUF4165"/>
</dbReference>
<accession>A0ABX6P0D9</accession>
<reference evidence="5 6" key="1">
    <citation type="submission" date="2019-03" db="EMBL/GenBank/DDBJ databases">
        <title>Novel transposon Tn6433 accelerates the dissemination of tet(E) in Aeromonas from aerobic biofilm under oxytetracycline stress.</title>
        <authorList>
            <person name="Shi Y."/>
            <person name="Tian Z."/>
            <person name="Zhang Y."/>
            <person name="Zhang H."/>
            <person name="Yang M."/>
        </authorList>
    </citation>
    <scope>NUCLEOTIDE SEQUENCE [LARGE SCALE GENOMIC DNA]</scope>
    <source>
        <strain evidence="5 6">R50-22</strain>
        <plasmid evidence="6">paeme5</plasmid>
    </source>
</reference>
<dbReference type="Pfam" id="PF13752">
    <property type="entry name" value="DUF4165"/>
    <property type="match status" value="1"/>
</dbReference>
<geneLocation type="plasmid" evidence="6">
    <name>paeme5</name>
</geneLocation>
<dbReference type="EMBL" id="CP038449">
    <property type="protein sequence ID" value="QJT41337.1"/>
    <property type="molecule type" value="Genomic_DNA"/>
</dbReference>